<evidence type="ECO:0000313" key="3">
    <source>
        <dbReference type="Proteomes" id="UP000448575"/>
    </source>
</evidence>
<gene>
    <name evidence="2" type="ORF">GTP41_26295</name>
</gene>
<dbReference type="RefSeq" id="WP_161028552.1">
    <property type="nucleotide sequence ID" value="NZ_WWCJ01000034.1"/>
</dbReference>
<dbReference type="EMBL" id="WWCJ01000034">
    <property type="protein sequence ID" value="MYN05608.1"/>
    <property type="molecule type" value="Genomic_DNA"/>
</dbReference>
<feature type="transmembrane region" description="Helical" evidence="1">
    <location>
        <begin position="88"/>
        <end position="105"/>
    </location>
</feature>
<evidence type="ECO:0008006" key="4">
    <source>
        <dbReference type="Google" id="ProtNLM"/>
    </source>
</evidence>
<keyword evidence="1" id="KW-1133">Transmembrane helix</keyword>
<keyword evidence="1" id="KW-0472">Membrane</keyword>
<accession>A0A6N9HPN7</accession>
<feature type="transmembrane region" description="Helical" evidence="1">
    <location>
        <begin position="48"/>
        <end position="76"/>
    </location>
</feature>
<sequence>MGRLAFLLAAGICLFGALIHVAAPWLGPEWYAFLQAPPKIVASARAGGLLAPAGALVIGALMLVCALYALAGAGLLRWLPFAQMVQGTVAAVCLLRGLLVLPYLYKFPDRLLTFDVVASVVWLAAGLGFLVGILRSAHGPALAVAAGATDVQARSA</sequence>
<name>A0A6N9HPN7_9BURK</name>
<evidence type="ECO:0000313" key="2">
    <source>
        <dbReference type="EMBL" id="MYN05608.1"/>
    </source>
</evidence>
<dbReference type="AlphaFoldDB" id="A0A6N9HPN7"/>
<comment type="caution">
    <text evidence="2">The sequence shown here is derived from an EMBL/GenBank/DDBJ whole genome shotgun (WGS) entry which is preliminary data.</text>
</comment>
<keyword evidence="3" id="KW-1185">Reference proteome</keyword>
<evidence type="ECO:0000256" key="1">
    <source>
        <dbReference type="SAM" id="Phobius"/>
    </source>
</evidence>
<protein>
    <recommendedName>
        <fullName evidence="4">DUF3995 domain-containing protein</fullName>
    </recommendedName>
</protein>
<dbReference type="Proteomes" id="UP000448575">
    <property type="component" value="Unassembled WGS sequence"/>
</dbReference>
<reference evidence="2 3" key="1">
    <citation type="submission" date="2019-12" db="EMBL/GenBank/DDBJ databases">
        <title>Novel species isolated from a subtropical stream in China.</title>
        <authorList>
            <person name="Lu H."/>
        </authorList>
    </citation>
    <scope>NUCLEOTIDE SEQUENCE [LARGE SCALE GENOMIC DNA]</scope>
    <source>
        <strain evidence="2 3">DS3</strain>
    </source>
</reference>
<feature type="transmembrane region" description="Helical" evidence="1">
    <location>
        <begin position="111"/>
        <end position="134"/>
    </location>
</feature>
<proteinExistence type="predicted"/>
<organism evidence="2 3">
    <name type="scientific">Pseudoduganella guangdongensis</name>
    <dbReference type="NCBI Taxonomy" id="2692179"/>
    <lineage>
        <taxon>Bacteria</taxon>
        <taxon>Pseudomonadati</taxon>
        <taxon>Pseudomonadota</taxon>
        <taxon>Betaproteobacteria</taxon>
        <taxon>Burkholderiales</taxon>
        <taxon>Oxalobacteraceae</taxon>
        <taxon>Telluria group</taxon>
        <taxon>Pseudoduganella</taxon>
    </lineage>
</organism>
<keyword evidence="1" id="KW-0812">Transmembrane</keyword>